<dbReference type="EnsemblPlants" id="TraesCS6D02G005500.1">
    <property type="protein sequence ID" value="TraesCS6D02G005500.1.cds1"/>
    <property type="gene ID" value="TraesCS6D02G005500"/>
</dbReference>
<dbReference type="RefSeq" id="XP_044415878.1">
    <property type="nucleotide sequence ID" value="XM_044559943.1"/>
</dbReference>
<dbReference type="Gramene" id="TraesROB_scaffold_025227_01G000100.1">
    <property type="protein sequence ID" value="TraesROB_scaffold_025227_01G000100.1"/>
    <property type="gene ID" value="TraesROB_scaffold_025227_01G000100"/>
</dbReference>
<feature type="transmembrane region" description="Helical" evidence="1">
    <location>
        <begin position="12"/>
        <end position="33"/>
    </location>
</feature>
<dbReference type="Gramene" id="TraesSYM6D03G03587470.1">
    <property type="protein sequence ID" value="TraesSYM6D03G03587470.1.CDS1"/>
    <property type="gene ID" value="TraesSYM6D03G03587470"/>
</dbReference>
<dbReference type="Gramene" id="TraesLDM6D03G03643660.1">
    <property type="protein sequence ID" value="TraesLDM6D03G03643660.1.CDS1"/>
    <property type="gene ID" value="TraesLDM6D03G03643660"/>
</dbReference>
<reference evidence="3" key="1">
    <citation type="submission" date="2018-08" db="EMBL/GenBank/DDBJ databases">
        <authorList>
            <person name="Rossello M."/>
        </authorList>
    </citation>
    <scope>NUCLEOTIDE SEQUENCE [LARGE SCALE GENOMIC DNA]</scope>
    <source>
        <strain evidence="3">cv. Chinese Spring</strain>
    </source>
</reference>
<feature type="transmembrane region" description="Helical" evidence="1">
    <location>
        <begin position="135"/>
        <end position="153"/>
    </location>
</feature>
<keyword evidence="4" id="KW-1185">Reference proteome</keyword>
<reference evidence="3" key="2">
    <citation type="submission" date="2018-10" db="UniProtKB">
        <authorList>
            <consortium name="EnsemblPlants"/>
        </authorList>
    </citation>
    <scope>IDENTIFICATION</scope>
</reference>
<dbReference type="InterPro" id="IPR007658">
    <property type="entry name" value="DUF594"/>
</dbReference>
<sequence>MFGGPLHVWNKYAIQVLVLLSFGLQIILLILASTRRRRSSTLPRICLRVLLWLAYLMADSTAIYTLGHLSINGWLPEHELVAFWAPFLLLHLGSQDNITAYALEDNQLWPRHLLTLGVQTVGVCYVMYKHMTHESAMVVAASLMFMVGFLKYLERTWALKRATLDNIRSSIKARPSRDAPVGSKKNHTRDPDEEELLLFAHHVLPTCMAALTDYSEDSGKVSRHWKGGHIGKVVEMELSLMYDILYTKATMIHCWYGYFLRVISLISTLAALRLFHFYGKHGHAKIDVIITYILFGGALFLDTVSLVKAAMSTWTCDLLDNKGGWGKTLSNVIQSSRRLVKAASSRGWSGSVGQYNLFHVCSRDTTKTSIRVLRMMKLDDWWKKYQHKGTLVIQRDVRELLYEAIWCTIKNNDDLSGLFDMKLPEGNIELQDVIFVWHITTNIVLSYPEANAVQSPCVGAIKALSNYMMYLAVARHDMLPALKVRSMCEQTSDALQDIWSEATSCQRTAGFGPILRALDIRRPSWYHDSDRPYTTVIYGTLFAKELLPEAVEHSASANELHRSAHSEDRMDKRCRNILWRIVPEAYTTGNLSVEVLLKLILDAWVRMLVAASIRCSRESHAKQLSRGGELITIAWILTEHFHRPARR</sequence>
<dbReference type="AlphaFoldDB" id="A0A3B6QAX9"/>
<dbReference type="Gramene" id="TraesMAC6D03G03640630.1">
    <property type="protein sequence ID" value="TraesMAC6D03G03640630.1.CDS1"/>
    <property type="gene ID" value="TraesMAC6D03G03640630"/>
</dbReference>
<dbReference type="Pfam" id="PF13968">
    <property type="entry name" value="DUF4220"/>
    <property type="match status" value="1"/>
</dbReference>
<dbReference type="GeneID" id="123140658"/>
<evidence type="ECO:0000256" key="1">
    <source>
        <dbReference type="SAM" id="Phobius"/>
    </source>
</evidence>
<evidence type="ECO:0000259" key="2">
    <source>
        <dbReference type="Pfam" id="PF13968"/>
    </source>
</evidence>
<proteinExistence type="predicted"/>
<feature type="domain" description="DUF4220" evidence="2">
    <location>
        <begin position="52"/>
        <end position="359"/>
    </location>
</feature>
<dbReference type="Proteomes" id="UP000019116">
    <property type="component" value="Chromosome 6D"/>
</dbReference>
<evidence type="ECO:0000313" key="3">
    <source>
        <dbReference type="EnsemblPlants" id="TraesCS6D02G005500.1.cds1"/>
    </source>
</evidence>
<dbReference type="KEGG" id="taes:123140658"/>
<keyword evidence="1" id="KW-1133">Transmembrane helix</keyword>
<gene>
    <name evidence="3" type="primary">LOC123140658</name>
</gene>
<feature type="transmembrane region" description="Helical" evidence="1">
    <location>
        <begin position="288"/>
        <end position="307"/>
    </location>
</feature>
<feature type="transmembrane region" description="Helical" evidence="1">
    <location>
        <begin position="255"/>
        <end position="276"/>
    </location>
</feature>
<dbReference type="Gramene" id="TraesCS6D03G0012800.1">
    <property type="protein sequence ID" value="TraesCS6D03G0012800.1.CDS1"/>
    <property type="gene ID" value="TraesCS6D03G0012800"/>
</dbReference>
<feature type="transmembrane region" description="Helical" evidence="1">
    <location>
        <begin position="45"/>
        <end position="66"/>
    </location>
</feature>
<protein>
    <recommendedName>
        <fullName evidence="2">DUF4220 domain-containing protein</fullName>
    </recommendedName>
</protein>
<keyword evidence="1" id="KW-0812">Transmembrane</keyword>
<dbReference type="Gramene" id="TraesCS6D02G005500.1">
    <property type="protein sequence ID" value="TraesCS6D02G005500.1.cds1"/>
    <property type="gene ID" value="TraesCS6D02G005500"/>
</dbReference>
<dbReference type="Gramene" id="TraesJAG6D03G03633810.1">
    <property type="protein sequence ID" value="TraesJAG6D03G03633810.1.CDS1"/>
    <property type="gene ID" value="TraesJAG6D03G03633810"/>
</dbReference>
<name>A0A3B6QAX9_WHEAT</name>
<dbReference type="InterPro" id="IPR025315">
    <property type="entry name" value="DUF4220"/>
</dbReference>
<dbReference type="OMA" id="DAMGDIW"/>
<dbReference type="STRING" id="4565.A0A3B6QAX9"/>
<accession>A0A3B6QAX9</accession>
<dbReference type="PANTHER" id="PTHR31325">
    <property type="entry name" value="OS01G0798800 PROTEIN-RELATED"/>
    <property type="match status" value="1"/>
</dbReference>
<evidence type="ECO:0000313" key="4">
    <source>
        <dbReference type="Proteomes" id="UP000019116"/>
    </source>
</evidence>
<organism evidence="3">
    <name type="scientific">Triticum aestivum</name>
    <name type="common">Wheat</name>
    <dbReference type="NCBI Taxonomy" id="4565"/>
    <lineage>
        <taxon>Eukaryota</taxon>
        <taxon>Viridiplantae</taxon>
        <taxon>Streptophyta</taxon>
        <taxon>Embryophyta</taxon>
        <taxon>Tracheophyta</taxon>
        <taxon>Spermatophyta</taxon>
        <taxon>Magnoliopsida</taxon>
        <taxon>Liliopsida</taxon>
        <taxon>Poales</taxon>
        <taxon>Poaceae</taxon>
        <taxon>BOP clade</taxon>
        <taxon>Pooideae</taxon>
        <taxon>Triticodae</taxon>
        <taxon>Triticeae</taxon>
        <taxon>Triticinae</taxon>
        <taxon>Triticum</taxon>
    </lineage>
</organism>
<keyword evidence="1" id="KW-0472">Membrane</keyword>
<dbReference type="Pfam" id="PF04578">
    <property type="entry name" value="DUF594"/>
    <property type="match status" value="1"/>
</dbReference>
<dbReference type="OrthoDB" id="647668at2759"/>